<feature type="compositionally biased region" description="Basic and acidic residues" evidence="1">
    <location>
        <begin position="433"/>
        <end position="443"/>
    </location>
</feature>
<feature type="domain" description="Nucleoporin POM152 Ig-like" evidence="4">
    <location>
        <begin position="1170"/>
        <end position="1255"/>
    </location>
</feature>
<evidence type="ECO:0000259" key="2">
    <source>
        <dbReference type="Pfam" id="PF23664"/>
    </source>
</evidence>
<dbReference type="GO" id="GO:0070762">
    <property type="term" value="C:nuclear pore transmembrane ring"/>
    <property type="evidence" value="ECO:0007669"/>
    <property type="project" value="TreeGrafter"/>
</dbReference>
<sequence length="1275" mass="142151">MNGTPRMSSAFPSTPQTQRRPPPQYGGSQHMPRRSLNASSGLSPVKSRSAPPEAESGPLIPLDWIDAPSQRFYAFALYLALMSWRIYDWNTLQDSEEQSLWLFMKWLFIDGTFLFGLPSLRIPWLEWESATMLLLFLGHAMIDGILMFQIDLRIPAGFAAVGRSVWGAYEMAVNEHNVNPQSVMHNESLILGRQIIHILPEGSATLNEDREAFCVDGVRTEARLPITINATSPVSIDLVRIDLETQANETIHISKSQIKAMHKEASRMISYSDKPNEPKTLYHSVKKPGIYFLQKVVDETNLEVSRKRLAHTAVVLCPKAIVKPPTANRCRGELSDVELEVTGTPPLRVKYKKMVNKQPSESSFESIQPEDFYSPLSRQDHNAIVVPKRVDTEWARTRQVPVPLSEHLGQAGNWVYTIDEVQDGFGNKVVYSERDQEEQERRPRQAAKLHQSITVHERPSVSLKGCTPQKPMKIAKGETADLPVQYGSTGKGSIMDAAYRLNYVFTPDTSLSATGEHSTNPQNHTFETAKNRLTQPQIRGPGLYTLTSVSTEFCPGEVLEPASCLLQNPPEPGLTINQEEIFDKCAGSPIGLRVDLDLVGTPPFEITYKVKAKDDRHHSEGVERVAGHRGQMELTPRTAGHYTYEFLEISDSIYKKHPLKGKDLRLEQDVKPSASAQFVRLKDKYFSCIDEQVDFEVALSGERPFSVEYEIMHAGRRVKKQIENITGDRTTFSTPPLVEGGEYTVALTSVTDRMGCKEFLKDEARISVRHQKPKVGFGSIDGRRSIDMLEGKRTEVPLRLMAGEAPWTVQYVDAAGRTQQLTAQKPNDRLTISEAGTYELVDLHDRICPGQVDESANKFEVSLIPRPEMRIARSDVTEVKGNVFQKEDICEGDEDAVELLFKGSPPYHVQYVQSVKPVSGTMAPKNKDLRAALNVASLRMDTAQAGAYEYQFGKLGDSNYDHSARHFSPLVVKQKVHARPSAAFKNPGKTYSYCSVESEGEEVIPITLHGAPPFSLEVEIKHLGSVRPETVMLNDIKSTSTEIKIPHRSLHLGKSSVALRRVTDSRGCSRTLDTTTPRVQISVHDAPTITPLETTDDNCVGDRLNFGLSGTAPFTVFYTFEGHERKALAQTTTFRRLAEKPGTFTITGVQDSASGCRAGTRLVKRIHGMPSARVSKGRDSYVDIHEGGEAEILFEFGGEPPFEFTYTRSSNAERKGGRGVVLDMRSEVSDEHSLRVAAHEEGTYEVVAIKDRFCAYSRPGVKVGEKSGQKKLGYY</sequence>
<evidence type="ECO:0000259" key="3">
    <source>
        <dbReference type="Pfam" id="PF24097"/>
    </source>
</evidence>
<dbReference type="RefSeq" id="XP_069226344.1">
    <property type="nucleotide sequence ID" value="XM_069376456.1"/>
</dbReference>
<evidence type="ECO:0000313" key="8">
    <source>
        <dbReference type="Proteomes" id="UP000803884"/>
    </source>
</evidence>
<feature type="domain" description="Nucleoporin POM152 immunoglobulin-like" evidence="2">
    <location>
        <begin position="568"/>
        <end position="672"/>
    </location>
</feature>
<feature type="region of interest" description="Disordered" evidence="1">
    <location>
        <begin position="433"/>
        <end position="452"/>
    </location>
</feature>
<name>A0AB34KHF1_9PEZI</name>
<evidence type="ECO:0000259" key="4">
    <source>
        <dbReference type="Pfam" id="PF24312"/>
    </source>
</evidence>
<dbReference type="Pfam" id="PF24527">
    <property type="entry name" value="Ig-like_Pom152_9"/>
    <property type="match status" value="1"/>
</dbReference>
<accession>A0AB34KHF1</accession>
<dbReference type="GO" id="GO:0006606">
    <property type="term" value="P:protein import into nucleus"/>
    <property type="evidence" value="ECO:0007669"/>
    <property type="project" value="TreeGrafter"/>
</dbReference>
<dbReference type="PANTHER" id="PTHR28206:SF1">
    <property type="entry name" value="NUCLEOPORIN POM152"/>
    <property type="match status" value="1"/>
</dbReference>
<dbReference type="InterPro" id="IPR056544">
    <property type="entry name" value="Ig_POM152"/>
</dbReference>
<keyword evidence="8" id="KW-1185">Reference proteome</keyword>
<evidence type="ECO:0000313" key="7">
    <source>
        <dbReference type="EMBL" id="KAL1583237.1"/>
    </source>
</evidence>
<dbReference type="PANTHER" id="PTHR28206">
    <property type="entry name" value="NUCLEOPORIN POM152"/>
    <property type="match status" value="1"/>
</dbReference>
<feature type="domain" description="Nucleoporin POM152 Ig-like" evidence="4">
    <location>
        <begin position="772"/>
        <end position="857"/>
    </location>
</feature>
<feature type="domain" description="Nucleoporin POM152 first Ig-like" evidence="5">
    <location>
        <begin position="203"/>
        <end position="311"/>
    </location>
</feature>
<protein>
    <recommendedName>
        <fullName evidence="9">Nucleoporin Pom152</fullName>
    </recommendedName>
</protein>
<dbReference type="Proteomes" id="UP000803884">
    <property type="component" value="Unassembled WGS sequence"/>
</dbReference>
<dbReference type="GO" id="GO:0017056">
    <property type="term" value="F:structural constituent of nuclear pore"/>
    <property type="evidence" value="ECO:0007669"/>
    <property type="project" value="InterPro"/>
</dbReference>
<feature type="domain" description="Nucleoporin POM152 ninth Ig-like" evidence="6">
    <location>
        <begin position="1087"/>
        <end position="1164"/>
    </location>
</feature>
<dbReference type="InterPro" id="IPR037701">
    <property type="entry name" value="Pom152"/>
</dbReference>
<feature type="region of interest" description="Disordered" evidence="1">
    <location>
        <begin position="1"/>
        <end position="55"/>
    </location>
</feature>
<feature type="domain" description="Nucleoporin POM152 immunoglobulin-like" evidence="2">
    <location>
        <begin position="886"/>
        <end position="978"/>
    </location>
</feature>
<dbReference type="InterPro" id="IPR056542">
    <property type="entry name" value="Ig-like_POM152_1st"/>
</dbReference>
<dbReference type="Pfam" id="PF24519">
    <property type="entry name" value="Ig-like_Pom152_1"/>
    <property type="match status" value="1"/>
</dbReference>
<feature type="compositionally biased region" description="Polar residues" evidence="1">
    <location>
        <begin position="1"/>
        <end position="13"/>
    </location>
</feature>
<dbReference type="EMBL" id="JAAQHG020000037">
    <property type="protein sequence ID" value="KAL1583237.1"/>
    <property type="molecule type" value="Genomic_DNA"/>
</dbReference>
<comment type="caution">
    <text evidence="7">The sequence shown here is derived from an EMBL/GenBank/DDBJ whole genome shotgun (WGS) entry which is preliminary data.</text>
</comment>
<dbReference type="InterPro" id="IPR056541">
    <property type="entry name" value="Ig-like_POM152"/>
</dbReference>
<dbReference type="Pfam" id="PF23664">
    <property type="entry name" value="Ig_Pom152"/>
    <property type="match status" value="2"/>
</dbReference>
<dbReference type="GO" id="GO:0006999">
    <property type="term" value="P:nuclear pore organization"/>
    <property type="evidence" value="ECO:0007669"/>
    <property type="project" value="TreeGrafter"/>
</dbReference>
<reference evidence="7 8" key="1">
    <citation type="journal article" date="2020" name="Microbiol. Resour. Announc.">
        <title>Draft Genome Sequence of a Cladosporium Species Isolated from the Mesophotic Ascidian Didemnum maculosum.</title>
        <authorList>
            <person name="Gioti A."/>
            <person name="Siaperas R."/>
            <person name="Nikolaivits E."/>
            <person name="Le Goff G."/>
            <person name="Ouazzani J."/>
            <person name="Kotoulas G."/>
            <person name="Topakas E."/>
        </authorList>
    </citation>
    <scope>NUCLEOTIDE SEQUENCE [LARGE SCALE GENOMIC DNA]</scope>
    <source>
        <strain evidence="7 8">TM138-S3</strain>
    </source>
</reference>
<feature type="domain" description="Nucleoporin POM152 N-terminal transmembrane" evidence="3">
    <location>
        <begin position="66"/>
        <end position="150"/>
    </location>
</feature>
<dbReference type="Pfam" id="PF24312">
    <property type="entry name" value="Ig-like_POM152"/>
    <property type="match status" value="3"/>
</dbReference>
<dbReference type="InterPro" id="IPR056543">
    <property type="entry name" value="Ig-like_POM152_9th"/>
</dbReference>
<dbReference type="Pfam" id="PF24097">
    <property type="entry name" value="TMD_POM152"/>
    <property type="match status" value="1"/>
</dbReference>
<evidence type="ECO:0000259" key="6">
    <source>
        <dbReference type="Pfam" id="PF24527"/>
    </source>
</evidence>
<dbReference type="GeneID" id="96009294"/>
<proteinExistence type="predicted"/>
<gene>
    <name evidence="7" type="ORF">WHR41_07852</name>
</gene>
<evidence type="ECO:0008006" key="9">
    <source>
        <dbReference type="Google" id="ProtNLM"/>
    </source>
</evidence>
<evidence type="ECO:0000259" key="5">
    <source>
        <dbReference type="Pfam" id="PF24519"/>
    </source>
</evidence>
<dbReference type="InterPro" id="IPR056540">
    <property type="entry name" value="TMD_POM152"/>
</dbReference>
<organism evidence="7 8">
    <name type="scientific">Cladosporium halotolerans</name>
    <dbReference type="NCBI Taxonomy" id="1052096"/>
    <lineage>
        <taxon>Eukaryota</taxon>
        <taxon>Fungi</taxon>
        <taxon>Dikarya</taxon>
        <taxon>Ascomycota</taxon>
        <taxon>Pezizomycotina</taxon>
        <taxon>Dothideomycetes</taxon>
        <taxon>Dothideomycetidae</taxon>
        <taxon>Cladosporiales</taxon>
        <taxon>Cladosporiaceae</taxon>
        <taxon>Cladosporium</taxon>
    </lineage>
</organism>
<dbReference type="AlphaFoldDB" id="A0AB34KHF1"/>
<feature type="domain" description="Nucleoporin POM152 Ig-like" evidence="4">
    <location>
        <begin position="458"/>
        <end position="564"/>
    </location>
</feature>
<evidence type="ECO:0000256" key="1">
    <source>
        <dbReference type="SAM" id="MobiDB-lite"/>
    </source>
</evidence>